<organism evidence="1 2">
    <name type="scientific">Neisseria polysaccharea</name>
    <dbReference type="NCBI Taxonomy" id="489"/>
    <lineage>
        <taxon>Bacteria</taxon>
        <taxon>Pseudomonadati</taxon>
        <taxon>Pseudomonadota</taxon>
        <taxon>Betaproteobacteria</taxon>
        <taxon>Neisseriales</taxon>
        <taxon>Neisseriaceae</taxon>
        <taxon>Neisseria</taxon>
    </lineage>
</organism>
<proteinExistence type="predicted"/>
<comment type="caution">
    <text evidence="1">The sequence shown here is derived from an EMBL/GenBank/DDBJ whole genome shotgun (WGS) entry which is preliminary data.</text>
</comment>
<sequence>MNIHNTSHGSKLLALLDNKKLPMSDKSKVCAAIEFYEQWLHDLSSLKSEDLLIDMVKKLNEYKNYIDIELIFKSENDFLYRQNGQLKLSNSILEEFLPFLFDPRLIPGLKNFKNLRSGSISSFSGLSFGPVYLPTSQKVSLKVKDQDFSVAQKHRIQICSVDENDKSTTNDLFSSDFYISYFAAEIKTNLDKTMFQEASQTAAELKTSIPSSKYILACEFLDMTPISTKLTAIDEVIILRKTKRISSYKRSDFSTYSGRQSALNLYQDFIEQNPLSVDGFERILIHLRQVFPEQNNESIDAILNRGYF</sequence>
<dbReference type="GO" id="GO:0016787">
    <property type="term" value="F:hydrolase activity"/>
    <property type="evidence" value="ECO:0007669"/>
    <property type="project" value="UniProtKB-KW"/>
</dbReference>
<name>A0ABV1JHT5_NEIPO</name>
<dbReference type="GO" id="GO:0004519">
    <property type="term" value="F:endonuclease activity"/>
    <property type="evidence" value="ECO:0007669"/>
    <property type="project" value="UniProtKB-KW"/>
</dbReference>
<protein>
    <submittedName>
        <fullName evidence="1">Bpu10I family restriction endonuclease</fullName>
        <ecNumber evidence="1">3.1.21.-</ecNumber>
    </submittedName>
</protein>
<dbReference type="Proteomes" id="UP001447151">
    <property type="component" value="Unassembled WGS sequence"/>
</dbReference>
<dbReference type="EMBL" id="JBECZB010000001">
    <property type="protein sequence ID" value="MEQ3510045.1"/>
    <property type="molecule type" value="Genomic_DNA"/>
</dbReference>
<evidence type="ECO:0000313" key="1">
    <source>
        <dbReference type="EMBL" id="MEQ3510045.1"/>
    </source>
</evidence>
<evidence type="ECO:0000313" key="2">
    <source>
        <dbReference type="Proteomes" id="UP001447151"/>
    </source>
</evidence>
<keyword evidence="1" id="KW-0378">Hydrolase</keyword>
<keyword evidence="2" id="KW-1185">Reference proteome</keyword>
<keyword evidence="1" id="KW-0540">Nuclease</keyword>
<accession>A0ABV1JHT5</accession>
<reference evidence="1 2" key="1">
    <citation type="submission" date="2024-05" db="EMBL/GenBank/DDBJ databases">
        <authorList>
            <person name="Matzinger S.R."/>
            <person name="Bankers L."/>
            <person name="Rossheim A."/>
            <person name="Hetherington-Rauth M.C."/>
            <person name="Smith A."/>
            <person name="Baird S."/>
            <person name="Polanco D."/>
        </authorList>
    </citation>
    <scope>NUCLEOTIDE SEQUENCE [LARGE SCALE GENOMIC DNA]</scope>
    <source>
        <strain evidence="1 2">2024CJ-00066</strain>
    </source>
</reference>
<dbReference type="EC" id="3.1.21.-" evidence="1"/>
<gene>
    <name evidence="1" type="ORF">ABM124_01665</name>
</gene>
<dbReference type="Pfam" id="PF09549">
    <property type="entry name" value="RE_Bpu10I"/>
    <property type="match status" value="1"/>
</dbReference>
<dbReference type="InterPro" id="IPR018577">
    <property type="entry name" value="Restrct_endonuc_II_Bpu10I"/>
</dbReference>
<keyword evidence="1" id="KW-0255">Endonuclease</keyword>
<dbReference type="RefSeq" id="WP_308075868.1">
    <property type="nucleotide sequence ID" value="NZ_CAUJPH010000015.1"/>
</dbReference>